<dbReference type="EMBL" id="CP017781">
    <property type="protein sequence ID" value="AOZ68622.1"/>
    <property type="molecule type" value="Genomic_DNA"/>
</dbReference>
<keyword evidence="1" id="KW-1133">Transmembrane helix</keyword>
<feature type="transmembrane region" description="Helical" evidence="1">
    <location>
        <begin position="291"/>
        <end position="308"/>
    </location>
</feature>
<evidence type="ECO:0000313" key="3">
    <source>
        <dbReference type="Proteomes" id="UP000176562"/>
    </source>
</evidence>
<evidence type="ECO:0000313" key="2">
    <source>
        <dbReference type="EMBL" id="AOZ68622.1"/>
    </source>
</evidence>
<reference evidence="2 3" key="1">
    <citation type="submission" date="2016-10" db="EMBL/GenBank/DDBJ databases">
        <title>Rhodobacter sp. LPB0142, isolated from sea water.</title>
        <authorList>
            <person name="Kim E."/>
            <person name="Yi H."/>
        </authorList>
    </citation>
    <scope>NUCLEOTIDE SEQUENCE [LARGE SCALE GENOMIC DNA]</scope>
    <source>
        <strain evidence="2 3">LPB0142</strain>
    </source>
</reference>
<keyword evidence="3" id="KW-1185">Reference proteome</keyword>
<feature type="transmembrane region" description="Helical" evidence="1">
    <location>
        <begin position="339"/>
        <end position="363"/>
    </location>
</feature>
<name>A0A1D9M9T0_9RHOB</name>
<feature type="transmembrane region" description="Helical" evidence="1">
    <location>
        <begin position="111"/>
        <end position="131"/>
    </location>
</feature>
<feature type="transmembrane region" description="Helical" evidence="1">
    <location>
        <begin position="258"/>
        <end position="279"/>
    </location>
</feature>
<evidence type="ECO:0000256" key="1">
    <source>
        <dbReference type="SAM" id="Phobius"/>
    </source>
</evidence>
<proteinExistence type="predicted"/>
<dbReference type="AlphaFoldDB" id="A0A1D9M9T0"/>
<dbReference type="Proteomes" id="UP000176562">
    <property type="component" value="Chromosome"/>
</dbReference>
<organism evidence="2 3">
    <name type="scientific">Rhodobacter xanthinilyticus</name>
    <dbReference type="NCBI Taxonomy" id="1850250"/>
    <lineage>
        <taxon>Bacteria</taxon>
        <taxon>Pseudomonadati</taxon>
        <taxon>Pseudomonadota</taxon>
        <taxon>Alphaproteobacteria</taxon>
        <taxon>Rhodobacterales</taxon>
        <taxon>Rhodobacter group</taxon>
        <taxon>Rhodobacter</taxon>
    </lineage>
</organism>
<dbReference type="STRING" id="1850250.LPB142_04230"/>
<feature type="transmembrane region" description="Helical" evidence="1">
    <location>
        <begin position="212"/>
        <end position="238"/>
    </location>
</feature>
<protein>
    <recommendedName>
        <fullName evidence="4">DUF2029 domain-containing protein</fullName>
    </recommendedName>
</protein>
<sequence length="552" mass="57490">MEPVGMGRLAAVLGLVVAVLGGLALAKGAFLVGKHEGDTLHLVDMVLRMGLAGQVPHLDFMTPIGIGATWPIAAFVAAGFGVGHAFFAAQIAVALGLLLPTLLVARSRFPGWVGLAFGAYVMGLCLALVHGEANAVISPSMHYNRWAWALAYLALPLAILRPLPGVGGRPALEGAVIGLALAGLALTKVTYFVALAPAIFLALALRRDWARLGLALGAGLLVAAAMTAGFGFDYWLAYVHDLLAVSRSTIRGAPGADYAEIITAPPYLLGSLGALALVIYWRQSGFKTEGLALLVALPGLAYITYQNWGNDPQWLILLAAFAITLRPDPGARSPEGWPLAAGLGAVALVLATAGAPSAINLFWSPLRHFNTPTDRLVPMIGKRAADADLLVSGARAYHVTEIRPADGPGQPYAAYAALLKAQDIRPEAQETEAVAELNGAALPDCEVGQGYGAVFDTWAKDLGAAGFGGAQIFVADLFSSLWLYGDFPPLAGGTPWYYGGTPGLAGAEHVLVPLCPLSAAARAAALEAVAQAGWRLEEEARGASWVLLRPVR</sequence>
<feature type="transmembrane region" description="Helical" evidence="1">
    <location>
        <begin position="143"/>
        <end position="163"/>
    </location>
</feature>
<keyword evidence="1" id="KW-0812">Transmembrane</keyword>
<keyword evidence="1" id="KW-0472">Membrane</keyword>
<dbReference type="KEGG" id="rhp:LPB142_04230"/>
<accession>A0A1D9M9T0</accession>
<gene>
    <name evidence="2" type="ORF">LPB142_04230</name>
</gene>
<feature type="transmembrane region" description="Helical" evidence="1">
    <location>
        <begin position="175"/>
        <end position="205"/>
    </location>
</feature>
<evidence type="ECO:0008006" key="4">
    <source>
        <dbReference type="Google" id="ProtNLM"/>
    </source>
</evidence>